<dbReference type="GO" id="GO:0004484">
    <property type="term" value="F:mRNA guanylyltransferase activity"/>
    <property type="evidence" value="ECO:0007669"/>
    <property type="project" value="InterPro"/>
</dbReference>
<evidence type="ECO:0000256" key="1">
    <source>
        <dbReference type="ARBA" id="ARBA00022478"/>
    </source>
</evidence>
<sequence length="619" mass="70569">MSIEAYQQGRTFVHSQRQTYSEDIIGEKVPFGRTNAIRLYPETQLHKEISKVWKSLWDIQTPAFQPAPFAPPQCVTLTRDRWTAIRDDPDMWYVAWKTNGERFALLVTSLHYSSERVCVMINRRMDMFLIQLACPLTYFDGTLLTGDLIDEYRFEVDDIAVLRGTLVSNYSKSSRLILSQTVIDTMRSQRIECSKGSIIEHVTEAFEICAKPWAPRSCLFSLIQRAQLTYLLKRKDWIDRFSSYFIHHHDFWRDCTLPDGLILQKDGAPLGQFTVETIAKAKPEDARTRDWLLGVHDLDQTIQFYGFVGKDLSADKLQTQADQHLYKFFKQVWWKLDKTQSIQNTLSPFSVVTPVQEALGFSVVQPQQTPGMNVNVIHLFHNAIYECAPDAGTGYWKPIKNRDQDKLYANHIKVLEAEELDFAQGVVSIEEILDASDTGTCPHDLEVDAPSHFSQLTWGQELTKWIPTTRTFLEGSAAHCFAPIPVPHKRLNILPYYTQTSSNELQEVFTRAFKARNDVKRVLPNHLHLNLTPPGLSSFPMMSKYERAAVIGEEATRLSQCGTALVPVGDSTSVLDLAERTLLLGTLPAVIERPLPNGRVIEISAKDLDVHHNVRNMVN</sequence>
<dbReference type="Pfam" id="PF01331">
    <property type="entry name" value="mRNA_cap_enzyme"/>
    <property type="match status" value="1"/>
</dbReference>
<dbReference type="Gene3D" id="3.30.470.30">
    <property type="entry name" value="DNA ligase/mRNA capping enzyme"/>
    <property type="match status" value="1"/>
</dbReference>
<dbReference type="GO" id="GO:0006351">
    <property type="term" value="P:DNA-templated transcription"/>
    <property type="evidence" value="ECO:0007669"/>
    <property type="project" value="InterPro"/>
</dbReference>
<protein>
    <recommendedName>
        <fullName evidence="3">mRNA capping enzyme adenylation domain-containing protein</fullName>
    </recommendedName>
</protein>
<dbReference type="GO" id="GO:0003899">
    <property type="term" value="F:DNA-directed RNA polymerase activity"/>
    <property type="evidence" value="ECO:0007669"/>
    <property type="project" value="InterPro"/>
</dbReference>
<reference evidence="4" key="1">
    <citation type="submission" date="2018-10" db="EMBL/GenBank/DDBJ databases">
        <title>Hidden diversity of soil giant viruses.</title>
        <authorList>
            <person name="Schulz F."/>
            <person name="Alteio L."/>
            <person name="Goudeau D."/>
            <person name="Ryan E.M."/>
            <person name="Malmstrom R.R."/>
            <person name="Blanchard J."/>
            <person name="Woyke T."/>
        </authorList>
    </citation>
    <scope>NUCLEOTIDE SEQUENCE</scope>
    <source>
        <strain evidence="4">SYV1</strain>
    </source>
</reference>
<feature type="domain" description="mRNA capping enzyme adenylation" evidence="3">
    <location>
        <begin position="75"/>
        <end position="224"/>
    </location>
</feature>
<dbReference type="InterPro" id="IPR036161">
    <property type="entry name" value="RPB6/omega-like_sf"/>
</dbReference>
<evidence type="ECO:0000313" key="4">
    <source>
        <dbReference type="EMBL" id="AYV86929.1"/>
    </source>
</evidence>
<proteinExistence type="predicted"/>
<dbReference type="SUPFAM" id="SSF56091">
    <property type="entry name" value="DNA ligase/mRNA capping enzyme, catalytic domain"/>
    <property type="match status" value="1"/>
</dbReference>
<keyword evidence="1" id="KW-0240">DNA-directed RNA polymerase</keyword>
<keyword evidence="2" id="KW-0804">Transcription</keyword>
<dbReference type="GO" id="GO:0003677">
    <property type="term" value="F:DNA binding"/>
    <property type="evidence" value="ECO:0007669"/>
    <property type="project" value="InterPro"/>
</dbReference>
<dbReference type="GO" id="GO:0006370">
    <property type="term" value="P:7-methylguanosine mRNA capping"/>
    <property type="evidence" value="ECO:0007669"/>
    <property type="project" value="InterPro"/>
</dbReference>
<evidence type="ECO:0000259" key="3">
    <source>
        <dbReference type="Pfam" id="PF01331"/>
    </source>
</evidence>
<dbReference type="GO" id="GO:0000428">
    <property type="term" value="C:DNA-directed RNA polymerase complex"/>
    <property type="evidence" value="ECO:0007669"/>
    <property type="project" value="UniProtKB-KW"/>
</dbReference>
<accession>A0A3G5ALQ8</accession>
<dbReference type="InterPro" id="IPR001339">
    <property type="entry name" value="mRNA_cap_enzyme_adenylation"/>
</dbReference>
<dbReference type="EMBL" id="MK072520">
    <property type="protein sequence ID" value="AYV86929.1"/>
    <property type="molecule type" value="Genomic_DNA"/>
</dbReference>
<gene>
    <name evidence="4" type="ORF">Sylvanvirus14_14</name>
</gene>
<dbReference type="GO" id="GO:0005524">
    <property type="term" value="F:ATP binding"/>
    <property type="evidence" value="ECO:0007669"/>
    <property type="project" value="InterPro"/>
</dbReference>
<dbReference type="SUPFAM" id="SSF63562">
    <property type="entry name" value="RPB6/omega subunit-like"/>
    <property type="match status" value="1"/>
</dbReference>
<evidence type="ECO:0000256" key="2">
    <source>
        <dbReference type="ARBA" id="ARBA00023163"/>
    </source>
</evidence>
<organism evidence="4">
    <name type="scientific">Sylvanvirus sp</name>
    <dbReference type="NCBI Taxonomy" id="2487774"/>
    <lineage>
        <taxon>Viruses</taxon>
    </lineage>
</organism>
<name>A0A3G5ALQ8_9VIRU</name>
<dbReference type="Gene3D" id="3.90.940.10">
    <property type="match status" value="1"/>
</dbReference>